<dbReference type="EMBL" id="BAABHF010000046">
    <property type="protein sequence ID" value="GAA4511974.1"/>
    <property type="molecule type" value="Genomic_DNA"/>
</dbReference>
<keyword evidence="3" id="KW-1185">Reference proteome</keyword>
<dbReference type="Proteomes" id="UP001500503">
    <property type="component" value="Unassembled WGS sequence"/>
</dbReference>
<evidence type="ECO:0000313" key="3">
    <source>
        <dbReference type="Proteomes" id="UP001500503"/>
    </source>
</evidence>
<reference evidence="3" key="1">
    <citation type="journal article" date="2019" name="Int. J. Syst. Evol. Microbiol.">
        <title>The Global Catalogue of Microorganisms (GCM) 10K type strain sequencing project: providing services to taxonomists for standard genome sequencing and annotation.</title>
        <authorList>
            <consortium name="The Broad Institute Genomics Platform"/>
            <consortium name="The Broad Institute Genome Sequencing Center for Infectious Disease"/>
            <person name="Wu L."/>
            <person name="Ma J."/>
        </authorList>
    </citation>
    <scope>NUCLEOTIDE SEQUENCE [LARGE SCALE GENOMIC DNA]</scope>
    <source>
        <strain evidence="3">JCM 17933</strain>
    </source>
</reference>
<evidence type="ECO:0000256" key="1">
    <source>
        <dbReference type="SAM" id="MobiDB-lite"/>
    </source>
</evidence>
<protein>
    <submittedName>
        <fullName evidence="2">Uncharacterized protein</fullName>
    </submittedName>
</protein>
<sequence>MGVVQPHTLLAYDADQVTRVTLPEHLGRAVTPGTVIVGAPHLPGRTAPDRIDESEPSDHRFRHGTHDIPLVYGNGRTSAARAHYARLTGPS</sequence>
<accession>A0ABP8QWK2</accession>
<name>A0ABP8QWK2_9ACTN</name>
<proteinExistence type="predicted"/>
<feature type="region of interest" description="Disordered" evidence="1">
    <location>
        <begin position="35"/>
        <end position="73"/>
    </location>
</feature>
<organism evidence="2 3">
    <name type="scientific">Actinoallomurus oryzae</name>
    <dbReference type="NCBI Taxonomy" id="502180"/>
    <lineage>
        <taxon>Bacteria</taxon>
        <taxon>Bacillati</taxon>
        <taxon>Actinomycetota</taxon>
        <taxon>Actinomycetes</taxon>
        <taxon>Streptosporangiales</taxon>
        <taxon>Thermomonosporaceae</taxon>
        <taxon>Actinoallomurus</taxon>
    </lineage>
</organism>
<evidence type="ECO:0000313" key="2">
    <source>
        <dbReference type="EMBL" id="GAA4511974.1"/>
    </source>
</evidence>
<comment type="caution">
    <text evidence="2">The sequence shown here is derived from an EMBL/GenBank/DDBJ whole genome shotgun (WGS) entry which is preliminary data.</text>
</comment>
<feature type="compositionally biased region" description="Basic and acidic residues" evidence="1">
    <location>
        <begin position="47"/>
        <end position="59"/>
    </location>
</feature>
<gene>
    <name evidence="2" type="ORF">GCM10023191_076900</name>
</gene>